<dbReference type="InterPro" id="IPR036388">
    <property type="entry name" value="WH-like_DNA-bd_sf"/>
</dbReference>
<evidence type="ECO:0000313" key="12">
    <source>
        <dbReference type="EMBL" id="WOB11021.1"/>
    </source>
</evidence>
<dbReference type="InterPro" id="IPR011006">
    <property type="entry name" value="CheY-like_superfamily"/>
</dbReference>
<keyword evidence="2" id="KW-0963">Cytoplasm</keyword>
<dbReference type="SUPFAM" id="SSF52172">
    <property type="entry name" value="CheY-like"/>
    <property type="match status" value="1"/>
</dbReference>
<dbReference type="InterPro" id="IPR001867">
    <property type="entry name" value="OmpR/PhoB-type_DNA-bd"/>
</dbReference>
<evidence type="ECO:0000256" key="9">
    <source>
        <dbReference type="PROSITE-ProRule" id="PRU01091"/>
    </source>
</evidence>
<evidence type="ECO:0000259" key="10">
    <source>
        <dbReference type="PROSITE" id="PS50110"/>
    </source>
</evidence>
<keyword evidence="4" id="KW-0902">Two-component regulatory system</keyword>
<dbReference type="InterPro" id="IPR001789">
    <property type="entry name" value="Sig_transdc_resp-reg_receiver"/>
</dbReference>
<dbReference type="InterPro" id="IPR016032">
    <property type="entry name" value="Sig_transdc_resp-reg_C-effctor"/>
</dbReference>
<gene>
    <name evidence="12" type="ORF">RXV79_11230</name>
</gene>
<sequence length="226" mass="24561">MRVLVVEDDGPLGEALAEGLRQIGHAVDWFTTGAEADNALGVAPYDAIVLDLGLPGRDGLSWLAEWRRRAIAVPVLVLTARDAVEQRIEGLDTGADDYLVKPITIDELGARLRALGRRAAGGRAQSVWQHGALSFNASSRAVEWCGRPVELTARETAVLEVLMSNPHRVLSKAAMLEKLYDWSRNEPEGNSLEVHIHHLRRKLGPSVVRTVRGVGYALGTAEPEAP</sequence>
<dbReference type="PANTHER" id="PTHR48111">
    <property type="entry name" value="REGULATOR OF RPOS"/>
    <property type="match status" value="1"/>
</dbReference>
<dbReference type="PROSITE" id="PS50110">
    <property type="entry name" value="RESPONSE_REGULATORY"/>
    <property type="match status" value="1"/>
</dbReference>
<evidence type="ECO:0000256" key="4">
    <source>
        <dbReference type="ARBA" id="ARBA00023012"/>
    </source>
</evidence>
<evidence type="ECO:0000256" key="6">
    <source>
        <dbReference type="ARBA" id="ARBA00023125"/>
    </source>
</evidence>
<dbReference type="RefSeq" id="WP_316704082.1">
    <property type="nucleotide sequence ID" value="NZ_CP136336.1"/>
</dbReference>
<reference evidence="12 13" key="1">
    <citation type="submission" date="2023-10" db="EMBL/GenBank/DDBJ databases">
        <title>Bacteria for the degradation of biodegradable plastic PBAT(Polybutylene adipate terephthalate).</title>
        <authorList>
            <person name="Weon H.-Y."/>
            <person name="Yeon J."/>
        </authorList>
    </citation>
    <scope>NUCLEOTIDE SEQUENCE [LARGE SCALE GENOMIC DNA]</scope>
    <source>
        <strain evidence="12 13">SBD 7-3</strain>
    </source>
</reference>
<feature type="DNA-binding region" description="OmpR/PhoB-type" evidence="9">
    <location>
        <begin position="125"/>
        <end position="220"/>
    </location>
</feature>
<evidence type="ECO:0000256" key="2">
    <source>
        <dbReference type="ARBA" id="ARBA00022490"/>
    </source>
</evidence>
<dbReference type="Gene3D" id="1.10.10.10">
    <property type="entry name" value="Winged helix-like DNA-binding domain superfamily/Winged helix DNA-binding domain"/>
    <property type="match status" value="1"/>
</dbReference>
<keyword evidence="5" id="KW-0805">Transcription regulation</keyword>
<name>A0ABZ0D669_9BURK</name>
<keyword evidence="6 9" id="KW-0238">DNA-binding</keyword>
<feature type="modified residue" description="4-aspartylphosphate" evidence="8">
    <location>
        <position position="51"/>
    </location>
</feature>
<evidence type="ECO:0000259" key="11">
    <source>
        <dbReference type="PROSITE" id="PS51755"/>
    </source>
</evidence>
<evidence type="ECO:0000313" key="13">
    <source>
        <dbReference type="Proteomes" id="UP001303946"/>
    </source>
</evidence>
<comment type="subcellular location">
    <subcellularLocation>
        <location evidence="1">Cytoplasm</location>
    </subcellularLocation>
</comment>
<keyword evidence="13" id="KW-1185">Reference proteome</keyword>
<evidence type="ECO:0000256" key="8">
    <source>
        <dbReference type="PROSITE-ProRule" id="PRU00169"/>
    </source>
</evidence>
<dbReference type="PROSITE" id="PS51755">
    <property type="entry name" value="OMPR_PHOB"/>
    <property type="match status" value="1"/>
</dbReference>
<dbReference type="SUPFAM" id="SSF46894">
    <property type="entry name" value="C-terminal effector domain of the bipartite response regulators"/>
    <property type="match status" value="1"/>
</dbReference>
<evidence type="ECO:0000256" key="7">
    <source>
        <dbReference type="ARBA" id="ARBA00023163"/>
    </source>
</evidence>
<accession>A0ABZ0D669</accession>
<dbReference type="Gene3D" id="6.10.250.690">
    <property type="match status" value="1"/>
</dbReference>
<keyword evidence="7" id="KW-0804">Transcription</keyword>
<dbReference type="InterPro" id="IPR039420">
    <property type="entry name" value="WalR-like"/>
</dbReference>
<dbReference type="Pfam" id="PF00072">
    <property type="entry name" value="Response_reg"/>
    <property type="match status" value="1"/>
</dbReference>
<dbReference type="PANTHER" id="PTHR48111:SF35">
    <property type="entry name" value="TRANSCRIPTIONAL REGULATORY PROTEIN QSEB"/>
    <property type="match status" value="1"/>
</dbReference>
<dbReference type="CDD" id="cd00383">
    <property type="entry name" value="trans_reg_C"/>
    <property type="match status" value="1"/>
</dbReference>
<feature type="domain" description="OmpR/PhoB-type" evidence="11">
    <location>
        <begin position="125"/>
        <end position="220"/>
    </location>
</feature>
<keyword evidence="3 8" id="KW-0597">Phosphoprotein</keyword>
<dbReference type="Proteomes" id="UP001303946">
    <property type="component" value="Chromosome"/>
</dbReference>
<dbReference type="Pfam" id="PF00486">
    <property type="entry name" value="Trans_reg_C"/>
    <property type="match status" value="1"/>
</dbReference>
<dbReference type="SMART" id="SM00862">
    <property type="entry name" value="Trans_reg_C"/>
    <property type="match status" value="1"/>
</dbReference>
<feature type="domain" description="Response regulatory" evidence="10">
    <location>
        <begin position="2"/>
        <end position="116"/>
    </location>
</feature>
<evidence type="ECO:0000256" key="5">
    <source>
        <dbReference type="ARBA" id="ARBA00023015"/>
    </source>
</evidence>
<dbReference type="Gene3D" id="3.40.50.2300">
    <property type="match status" value="1"/>
</dbReference>
<dbReference type="SMART" id="SM00448">
    <property type="entry name" value="REC"/>
    <property type="match status" value="1"/>
</dbReference>
<proteinExistence type="predicted"/>
<protein>
    <submittedName>
        <fullName evidence="12">Response regulator</fullName>
    </submittedName>
</protein>
<organism evidence="12 13">
    <name type="scientific">Piscinibacter gummiphilus</name>
    <dbReference type="NCBI Taxonomy" id="946333"/>
    <lineage>
        <taxon>Bacteria</taxon>
        <taxon>Pseudomonadati</taxon>
        <taxon>Pseudomonadota</taxon>
        <taxon>Betaproteobacteria</taxon>
        <taxon>Burkholderiales</taxon>
        <taxon>Sphaerotilaceae</taxon>
        <taxon>Piscinibacter</taxon>
    </lineage>
</organism>
<dbReference type="CDD" id="cd17624">
    <property type="entry name" value="REC_OmpR_PmrA-like"/>
    <property type="match status" value="1"/>
</dbReference>
<evidence type="ECO:0000256" key="1">
    <source>
        <dbReference type="ARBA" id="ARBA00004496"/>
    </source>
</evidence>
<evidence type="ECO:0000256" key="3">
    <source>
        <dbReference type="ARBA" id="ARBA00022553"/>
    </source>
</evidence>
<dbReference type="EMBL" id="CP136336">
    <property type="protein sequence ID" value="WOB11021.1"/>
    <property type="molecule type" value="Genomic_DNA"/>
</dbReference>